<dbReference type="EMBL" id="CAICTM010001471">
    <property type="protein sequence ID" value="CAB9523925.1"/>
    <property type="molecule type" value="Genomic_DNA"/>
</dbReference>
<feature type="chain" id="PRO_5040354657" evidence="3">
    <location>
        <begin position="21"/>
        <end position="286"/>
    </location>
</feature>
<evidence type="ECO:0000313" key="5">
    <source>
        <dbReference type="EMBL" id="CAB9523925.1"/>
    </source>
</evidence>
<sequence>MKLSLIAVLVILCQVLPASSFLASPGSSPAVIRFMSEVPSDEESPPIPEASLAGLESVKADLVSLCSKDPKPSLQEVQRMVRELEEVAEQIGAGQGSSISGLLNGEWELLYSPEDETRASPFFWAFSKAYPTNADQIFSITDAIPAPIKEVGPAYQQIEFSASSQTGSFISRVKVATLGGLATSMMTTRGSIIKAEGLDGLRLKIETTKPEESTILQKLGPLGSTINENAPPFPSGEALERVQPGSSEVVMLTTFCDDGIRISRNADKPAETFVWKRSSFASFEPM</sequence>
<comment type="caution">
    <text evidence="5">The sequence shown here is derived from an EMBL/GenBank/DDBJ whole genome shotgun (WGS) entry which is preliminary data.</text>
</comment>
<evidence type="ECO:0000256" key="2">
    <source>
        <dbReference type="ARBA" id="ARBA00022640"/>
    </source>
</evidence>
<evidence type="ECO:0000256" key="3">
    <source>
        <dbReference type="SAM" id="SignalP"/>
    </source>
</evidence>
<dbReference type="Pfam" id="PF04755">
    <property type="entry name" value="PAP_fibrillin"/>
    <property type="match status" value="1"/>
</dbReference>
<gene>
    <name evidence="5" type="ORF">SEMRO_1473_G275590.1</name>
</gene>
<feature type="signal peptide" evidence="3">
    <location>
        <begin position="1"/>
        <end position="20"/>
    </location>
</feature>
<dbReference type="InterPro" id="IPR006843">
    <property type="entry name" value="PAP/fibrillin_dom"/>
</dbReference>
<dbReference type="OrthoDB" id="203682at2759"/>
<feature type="domain" description="Plastid lipid-associated protein/fibrillin conserved" evidence="4">
    <location>
        <begin position="74"/>
        <end position="266"/>
    </location>
</feature>
<accession>A0A9N8ESI8</accession>
<proteinExistence type="predicted"/>
<protein>
    <submittedName>
        <fullName evidence="5">PAP_fibrillin</fullName>
    </submittedName>
</protein>
<evidence type="ECO:0000259" key="4">
    <source>
        <dbReference type="Pfam" id="PF04755"/>
    </source>
</evidence>
<name>A0A9N8ESI8_9STRA</name>
<evidence type="ECO:0000313" key="6">
    <source>
        <dbReference type="Proteomes" id="UP001153069"/>
    </source>
</evidence>
<dbReference type="GO" id="GO:0009536">
    <property type="term" value="C:plastid"/>
    <property type="evidence" value="ECO:0007669"/>
    <property type="project" value="UniProtKB-SubCell"/>
</dbReference>
<keyword evidence="6" id="KW-1185">Reference proteome</keyword>
<evidence type="ECO:0000256" key="1">
    <source>
        <dbReference type="ARBA" id="ARBA00004474"/>
    </source>
</evidence>
<keyword evidence="3" id="KW-0732">Signal</keyword>
<dbReference type="Proteomes" id="UP001153069">
    <property type="component" value="Unassembled WGS sequence"/>
</dbReference>
<organism evidence="5 6">
    <name type="scientific">Seminavis robusta</name>
    <dbReference type="NCBI Taxonomy" id="568900"/>
    <lineage>
        <taxon>Eukaryota</taxon>
        <taxon>Sar</taxon>
        <taxon>Stramenopiles</taxon>
        <taxon>Ochrophyta</taxon>
        <taxon>Bacillariophyta</taxon>
        <taxon>Bacillariophyceae</taxon>
        <taxon>Bacillariophycidae</taxon>
        <taxon>Naviculales</taxon>
        <taxon>Naviculaceae</taxon>
        <taxon>Seminavis</taxon>
    </lineage>
</organism>
<comment type="subcellular location">
    <subcellularLocation>
        <location evidence="1">Plastid</location>
    </subcellularLocation>
</comment>
<dbReference type="AlphaFoldDB" id="A0A9N8ESI8"/>
<reference evidence="5" key="1">
    <citation type="submission" date="2020-06" db="EMBL/GenBank/DDBJ databases">
        <authorList>
            <consortium name="Plant Systems Biology data submission"/>
        </authorList>
    </citation>
    <scope>NUCLEOTIDE SEQUENCE</scope>
    <source>
        <strain evidence="5">D6</strain>
    </source>
</reference>
<keyword evidence="2" id="KW-0934">Plastid</keyword>